<feature type="transmembrane region" description="Helical" evidence="1">
    <location>
        <begin position="490"/>
        <end position="519"/>
    </location>
</feature>
<gene>
    <name evidence="2" type="ORF">J2Z77_004230</name>
</gene>
<feature type="transmembrane region" description="Helical" evidence="1">
    <location>
        <begin position="268"/>
        <end position="290"/>
    </location>
</feature>
<feature type="transmembrane region" description="Helical" evidence="1">
    <location>
        <begin position="208"/>
        <end position="226"/>
    </location>
</feature>
<reference evidence="2 3" key="1">
    <citation type="submission" date="2021-03" db="EMBL/GenBank/DDBJ databases">
        <title>Genomic Encyclopedia of Type Strains, Phase IV (KMG-IV): sequencing the most valuable type-strain genomes for metagenomic binning, comparative biology and taxonomic classification.</title>
        <authorList>
            <person name="Goeker M."/>
        </authorList>
    </citation>
    <scope>NUCLEOTIDE SEQUENCE [LARGE SCALE GENOMIC DNA]</scope>
    <source>
        <strain evidence="2 3">DSM 40526</strain>
    </source>
</reference>
<keyword evidence="1" id="KW-0472">Membrane</keyword>
<feature type="transmembrane region" description="Helical" evidence="1">
    <location>
        <begin position="66"/>
        <end position="89"/>
    </location>
</feature>
<evidence type="ECO:0000313" key="2">
    <source>
        <dbReference type="EMBL" id="MBP2038423.1"/>
    </source>
</evidence>
<dbReference type="EMBL" id="JAGGLQ010000007">
    <property type="protein sequence ID" value="MBP2038423.1"/>
    <property type="molecule type" value="Genomic_DNA"/>
</dbReference>
<feature type="transmembrane region" description="Helical" evidence="1">
    <location>
        <begin position="95"/>
        <end position="117"/>
    </location>
</feature>
<dbReference type="Proteomes" id="UP001519310">
    <property type="component" value="Unassembled WGS sequence"/>
</dbReference>
<keyword evidence="1" id="KW-1133">Transmembrane helix</keyword>
<protein>
    <submittedName>
        <fullName evidence="2">ABC-2 type transport system permease protein</fullName>
    </submittedName>
</protein>
<accession>A0ABS4L8I3</accession>
<feature type="transmembrane region" description="Helical" evidence="1">
    <location>
        <begin position="418"/>
        <end position="440"/>
    </location>
</feature>
<name>A0ABS4L8I3_STRAV</name>
<evidence type="ECO:0000313" key="3">
    <source>
        <dbReference type="Proteomes" id="UP001519310"/>
    </source>
</evidence>
<comment type="caution">
    <text evidence="2">The sequence shown here is derived from an EMBL/GenBank/DDBJ whole genome shotgun (WGS) entry which is preliminary data.</text>
</comment>
<feature type="transmembrane region" description="Helical" evidence="1">
    <location>
        <begin position="348"/>
        <end position="366"/>
    </location>
</feature>
<feature type="transmembrane region" description="Helical" evidence="1">
    <location>
        <begin position="174"/>
        <end position="196"/>
    </location>
</feature>
<feature type="transmembrane region" description="Helical" evidence="1">
    <location>
        <begin position="525"/>
        <end position="545"/>
    </location>
</feature>
<keyword evidence="3" id="KW-1185">Reference proteome</keyword>
<keyword evidence="1" id="KW-0812">Transmembrane</keyword>
<feature type="transmembrane region" description="Helical" evidence="1">
    <location>
        <begin position="446"/>
        <end position="469"/>
    </location>
</feature>
<feature type="transmembrane region" description="Helical" evidence="1">
    <location>
        <begin position="138"/>
        <end position="168"/>
    </location>
</feature>
<sequence length="566" mass="58158">MTPPAGPAADPAAMVTTPATASAARTGSRGSAGASSRAAVPLTPIFVRLKLSLLRNGLKGSSKRKAAYFSSLAFALVVGFFVTLGLALLHGNVHAGTVVVLLAALLALGWAFMPLFFPTGDETLDPSRLVMLPLRPRPLVRALLVSSLVGIGPLFTLCLAVGSVLAVARGAAGAVAAVVAAPLLVLGCVTLARAVATANVRLLSSRKGRDLAILSGLLIAVGGQLVNFGSQRLFQAGGLATLEPVEAVVRWLPPATAIGMVDSASEGAYGVAAAQLALTVAAVVALLWFWERSLTRLMVTPDGSTIAAARPTKDRGAGGVWSLLPAGRTGAAVQRTLRYAVRDPKTKAAWVTALAIGMIIPVFNALQGTGSVYLACFGASMLGMQMYNQFGQDTSAFWMVAQTISNTRDAYVELRARAFALALVTVPFTVLVTVVTAAVIGDWSSFPAATGLSLALLGSMLCTGALASARFPYSIPSDGAFKNVVPGQAGLAWAGIFGGLLVSAVISAPVIVLTIWLNAAEHHDISWIVLPVGVAWGALATWAGLRLSAPTVARKLPEILSAVSKG</sequence>
<organism evidence="2 3">
    <name type="scientific">Streptomyces avidinii</name>
    <dbReference type="NCBI Taxonomy" id="1895"/>
    <lineage>
        <taxon>Bacteria</taxon>
        <taxon>Bacillati</taxon>
        <taxon>Actinomycetota</taxon>
        <taxon>Actinomycetes</taxon>
        <taxon>Kitasatosporales</taxon>
        <taxon>Streptomycetaceae</taxon>
        <taxon>Streptomyces</taxon>
    </lineage>
</organism>
<proteinExistence type="predicted"/>
<evidence type="ECO:0000256" key="1">
    <source>
        <dbReference type="SAM" id="Phobius"/>
    </source>
</evidence>